<dbReference type="Pfam" id="PF01494">
    <property type="entry name" value="FAD_binding_3"/>
    <property type="match status" value="1"/>
</dbReference>
<evidence type="ECO:0000256" key="3">
    <source>
        <dbReference type="ARBA" id="ARBA00022827"/>
    </source>
</evidence>
<dbReference type="PANTHER" id="PTHR47356">
    <property type="entry name" value="FAD-DEPENDENT MONOOXYGENASE ASQG-RELATED"/>
    <property type="match status" value="1"/>
</dbReference>
<evidence type="ECO:0000256" key="5">
    <source>
        <dbReference type="SAM" id="Phobius"/>
    </source>
</evidence>
<dbReference type="EMBL" id="KZ107852">
    <property type="protein sequence ID" value="OSS46152.1"/>
    <property type="molecule type" value="Genomic_DNA"/>
</dbReference>
<evidence type="ECO:0000256" key="4">
    <source>
        <dbReference type="ARBA" id="ARBA00023002"/>
    </source>
</evidence>
<evidence type="ECO:0000256" key="1">
    <source>
        <dbReference type="ARBA" id="ARBA00007992"/>
    </source>
</evidence>
<keyword evidence="4" id="KW-0560">Oxidoreductase</keyword>
<dbReference type="OMA" id="SHEDYGM"/>
<keyword evidence="5" id="KW-0472">Membrane</keyword>
<dbReference type="Gene3D" id="3.50.50.60">
    <property type="entry name" value="FAD/NAD(P)-binding domain"/>
    <property type="match status" value="1"/>
</dbReference>
<keyword evidence="5" id="KW-0812">Transmembrane</keyword>
<evidence type="ECO:0000259" key="6">
    <source>
        <dbReference type="Pfam" id="PF01494"/>
    </source>
</evidence>
<gene>
    <name evidence="7" type="ORF">B5807_08011</name>
</gene>
<dbReference type="PANTHER" id="PTHR47356:SF2">
    <property type="entry name" value="FAD-BINDING DOMAIN-CONTAINING PROTEIN-RELATED"/>
    <property type="match status" value="1"/>
</dbReference>
<name>A0A1Y2LRD1_EPING</name>
<evidence type="ECO:0000313" key="8">
    <source>
        <dbReference type="Proteomes" id="UP000193240"/>
    </source>
</evidence>
<dbReference type="GO" id="GO:0071949">
    <property type="term" value="F:FAD binding"/>
    <property type="evidence" value="ECO:0007669"/>
    <property type="project" value="InterPro"/>
</dbReference>
<comment type="similarity">
    <text evidence="1">Belongs to the paxM FAD-dependent monooxygenase family.</text>
</comment>
<sequence>MTQTSGTSSTPFRVIIVGAGIAGLSLAHALQLANIDHVILEKYDKVKSIKGAALTIYPNAERIFDQFGILSNMLSSTAPVAAEYQRWPDGSILGSRSTLDRFRIMFKVPPLLFDRQTCVAHLFGGLPDQSVIKLNKRVEKIEHTENGVRALLTDGTMEEGDIVIGADGVHSIVRSQMWYYASASEPETVPESDKSALFSEYDALFGVSKLEGSHEDYGMAAAETNIVFGQGVTKLFFQQQGQQLWAIIFKDRYCQPPKKFKATDQDMEDVAQRFSDIALNEKVNFRQLWESRTRAGLLTLEEGVLSQWHAGRIVLVGDSAHKMTADLGAGANIAIEDAVVLCNILHRELEKDRNRHPSKAQITSILAEYQKERFSRAKLFTELSGKVTRAHSYDTLIGKLLATRIGPMMYETQLLKLATEWAKAPKLDYVPVRTIDENAPGWLLARGEEKNLSRSWLMCACFGAVVTGLVFARYRLSRL</sequence>
<dbReference type="GO" id="GO:0004497">
    <property type="term" value="F:monooxygenase activity"/>
    <property type="evidence" value="ECO:0007669"/>
    <property type="project" value="InterPro"/>
</dbReference>
<reference evidence="7 8" key="1">
    <citation type="journal article" date="2017" name="Genome Announc.">
        <title>Genome sequence of the saprophytic ascomycete Epicoccum nigrum ICMP 19927 strain isolated from New Zealand.</title>
        <authorList>
            <person name="Fokin M."/>
            <person name="Fleetwood D."/>
            <person name="Weir B.S."/>
            <person name="Villas-Boas S.G."/>
        </authorList>
    </citation>
    <scope>NUCLEOTIDE SEQUENCE [LARGE SCALE GENOMIC DNA]</scope>
    <source>
        <strain evidence="7 8">ICMP 19927</strain>
    </source>
</reference>
<dbReference type="InParanoid" id="A0A1Y2LRD1"/>
<feature type="domain" description="FAD-binding" evidence="6">
    <location>
        <begin position="13"/>
        <end position="378"/>
    </location>
</feature>
<feature type="transmembrane region" description="Helical" evidence="5">
    <location>
        <begin position="455"/>
        <end position="474"/>
    </location>
</feature>
<organism evidence="7 8">
    <name type="scientific">Epicoccum nigrum</name>
    <name type="common">Soil fungus</name>
    <name type="synonym">Epicoccum purpurascens</name>
    <dbReference type="NCBI Taxonomy" id="105696"/>
    <lineage>
        <taxon>Eukaryota</taxon>
        <taxon>Fungi</taxon>
        <taxon>Dikarya</taxon>
        <taxon>Ascomycota</taxon>
        <taxon>Pezizomycotina</taxon>
        <taxon>Dothideomycetes</taxon>
        <taxon>Pleosporomycetidae</taxon>
        <taxon>Pleosporales</taxon>
        <taxon>Pleosporineae</taxon>
        <taxon>Didymellaceae</taxon>
        <taxon>Epicoccum</taxon>
    </lineage>
</organism>
<dbReference type="InterPro" id="IPR050562">
    <property type="entry name" value="FAD_mOase_fung"/>
</dbReference>
<evidence type="ECO:0000313" key="7">
    <source>
        <dbReference type="EMBL" id="OSS46152.1"/>
    </source>
</evidence>
<dbReference type="AlphaFoldDB" id="A0A1Y2LRD1"/>
<evidence type="ECO:0000256" key="2">
    <source>
        <dbReference type="ARBA" id="ARBA00022630"/>
    </source>
</evidence>
<proteinExistence type="inferred from homology"/>
<keyword evidence="5" id="KW-1133">Transmembrane helix</keyword>
<keyword evidence="8" id="KW-1185">Reference proteome</keyword>
<keyword evidence="3" id="KW-0274">FAD</keyword>
<keyword evidence="2" id="KW-0285">Flavoprotein</keyword>
<dbReference type="InterPro" id="IPR036188">
    <property type="entry name" value="FAD/NAD-bd_sf"/>
</dbReference>
<dbReference type="Proteomes" id="UP000193240">
    <property type="component" value="Unassembled WGS sequence"/>
</dbReference>
<dbReference type="STRING" id="105696.A0A1Y2LRD1"/>
<protein>
    <recommendedName>
        <fullName evidence="6">FAD-binding domain-containing protein</fullName>
    </recommendedName>
</protein>
<dbReference type="InterPro" id="IPR002938">
    <property type="entry name" value="FAD-bd"/>
</dbReference>
<dbReference type="SUPFAM" id="SSF51905">
    <property type="entry name" value="FAD/NAD(P)-binding domain"/>
    <property type="match status" value="1"/>
</dbReference>
<dbReference type="PRINTS" id="PR00420">
    <property type="entry name" value="RNGMNOXGNASE"/>
</dbReference>
<accession>A0A1Y2LRD1</accession>